<reference evidence="1 2" key="1">
    <citation type="submission" date="2020-08" db="EMBL/GenBank/DDBJ databases">
        <title>novel species in genus Nocardioides.</title>
        <authorList>
            <person name="Zhang G."/>
        </authorList>
    </citation>
    <scope>NUCLEOTIDE SEQUENCE [LARGE SCALE GENOMIC DNA]</scope>
    <source>
        <strain evidence="1 2">SC8A-24</strain>
    </source>
</reference>
<evidence type="ECO:0000313" key="2">
    <source>
        <dbReference type="Proteomes" id="UP000604001"/>
    </source>
</evidence>
<evidence type="ECO:0000313" key="1">
    <source>
        <dbReference type="EMBL" id="MBC2958899.1"/>
    </source>
</evidence>
<gene>
    <name evidence="1" type="ORF">H7344_01160</name>
</gene>
<sequence>MLLIIGAIAGYVVGSVTSDPDVSEGGQTSYACALAEKVRAGHQNEDDWGSFNEDPAYNEMMAIRSLLGASMPAGNGEDERFADLDWTVVSEGGVEAWGTLLDEIIEAC</sequence>
<comment type="caution">
    <text evidence="1">The sequence shown here is derived from an EMBL/GenBank/DDBJ whole genome shotgun (WGS) entry which is preliminary data.</text>
</comment>
<keyword evidence="2" id="KW-1185">Reference proteome</keyword>
<accession>A0ABR6U4J7</accession>
<dbReference type="Proteomes" id="UP000604001">
    <property type="component" value="Unassembled WGS sequence"/>
</dbReference>
<name>A0ABR6U4J7_9ACTN</name>
<dbReference type="RefSeq" id="WP_186344185.1">
    <property type="nucleotide sequence ID" value="NZ_BMMR01000001.1"/>
</dbReference>
<protein>
    <submittedName>
        <fullName evidence="1">Uncharacterized protein</fullName>
    </submittedName>
</protein>
<organism evidence="1 2">
    <name type="scientific">Nocardioides deserti</name>
    <dbReference type="NCBI Taxonomy" id="1588644"/>
    <lineage>
        <taxon>Bacteria</taxon>
        <taxon>Bacillati</taxon>
        <taxon>Actinomycetota</taxon>
        <taxon>Actinomycetes</taxon>
        <taxon>Propionibacteriales</taxon>
        <taxon>Nocardioidaceae</taxon>
        <taxon>Nocardioides</taxon>
    </lineage>
</organism>
<proteinExistence type="predicted"/>
<dbReference type="EMBL" id="JACMYC010000001">
    <property type="protein sequence ID" value="MBC2958899.1"/>
    <property type="molecule type" value="Genomic_DNA"/>
</dbReference>